<keyword evidence="2" id="KW-0812">Transmembrane</keyword>
<reference evidence="4 5" key="1">
    <citation type="journal article" date="2019" name="Nat. Commun.">
        <title>A new type of DNA phosphorothioation-based antiviral system in archaea.</title>
        <authorList>
            <person name="Xiong L."/>
            <person name="Liu S."/>
            <person name="Chen S."/>
            <person name="Xiao Y."/>
            <person name="Zhu B."/>
            <person name="Gao Y."/>
            <person name="Zhang Y."/>
            <person name="Chen B."/>
            <person name="Luo J."/>
            <person name="Deng Z."/>
            <person name="Chen X."/>
            <person name="Wang L."/>
            <person name="Chen S."/>
        </authorList>
    </citation>
    <scope>NUCLEOTIDE SEQUENCE [LARGE SCALE GENOMIC DNA]</scope>
    <source>
        <strain evidence="4 5">JCM 10635</strain>
        <plasmid evidence="4 5">unnamed1</plasmid>
    </source>
</reference>
<keyword evidence="2" id="KW-1133">Transmembrane helix</keyword>
<feature type="region of interest" description="Disordered" evidence="1">
    <location>
        <begin position="164"/>
        <end position="209"/>
    </location>
</feature>
<feature type="transmembrane region" description="Helical" evidence="2">
    <location>
        <begin position="130"/>
        <end position="148"/>
    </location>
</feature>
<dbReference type="GeneID" id="39852752"/>
<dbReference type="Proteomes" id="UP000296822">
    <property type="component" value="Chromosome"/>
</dbReference>
<evidence type="ECO:0000313" key="4">
    <source>
        <dbReference type="EMBL" id="QCC56054.1"/>
    </source>
</evidence>
<geneLocation type="plasmid" evidence="4">
    <name>unnamed1</name>
</geneLocation>
<sequence>MSEPYGQSGRVLAVFVLGALLVGSLVWVGATAADPLESQYPDETEVTPEPEAYVGEQVVLGGFVVDTDPVVIATRASGHGRFTLVDADDGLQNAAGPLDVDDRVAAFGTLEDESTLVVERTTTRQPSETAYMYIVSMIGGLWVAGRFLRGWRFDRSTLAFVPRRRNDDNSQPVAPSEQASETADCTSTHPKPDRDETQHDQHVRTSSGE</sequence>
<accession>A0A4D6HPI0</accession>
<dbReference type="AlphaFoldDB" id="A0A4D6HPI0"/>
<keyword evidence="2" id="KW-0472">Membrane</keyword>
<protein>
    <submittedName>
        <fullName evidence="4">Uncharacterized protein</fullName>
    </submittedName>
</protein>
<evidence type="ECO:0000313" key="5">
    <source>
        <dbReference type="Proteomes" id="UP000296822"/>
    </source>
</evidence>
<dbReference type="RefSeq" id="WP_006067951.1">
    <property type="nucleotide sequence ID" value="NZ_CP031305.1"/>
</dbReference>
<dbReference type="KEGG" id="nbg:DV706_01380"/>
<dbReference type="InterPro" id="IPR058927">
    <property type="entry name" value="OB_2TM"/>
</dbReference>
<feature type="compositionally biased region" description="Polar residues" evidence="1">
    <location>
        <begin position="169"/>
        <end position="189"/>
    </location>
</feature>
<proteinExistence type="predicted"/>
<organism evidence="4 5">
    <name type="scientific">Natronorubrum bangense</name>
    <dbReference type="NCBI Taxonomy" id="61858"/>
    <lineage>
        <taxon>Archaea</taxon>
        <taxon>Methanobacteriati</taxon>
        <taxon>Methanobacteriota</taxon>
        <taxon>Stenosarchaea group</taxon>
        <taxon>Halobacteria</taxon>
        <taxon>Halobacteriales</taxon>
        <taxon>Natrialbaceae</taxon>
        <taxon>Natronorubrum</taxon>
    </lineage>
</organism>
<dbReference type="Pfam" id="PF26045">
    <property type="entry name" value="OB_2TM_halo"/>
    <property type="match status" value="1"/>
</dbReference>
<evidence type="ECO:0000256" key="1">
    <source>
        <dbReference type="SAM" id="MobiDB-lite"/>
    </source>
</evidence>
<dbReference type="KEGG" id="nbg:DV706_15890"/>
<dbReference type="Proteomes" id="UP000296822">
    <property type="component" value="Plasmid unnamed1"/>
</dbReference>
<feature type="compositionally biased region" description="Basic and acidic residues" evidence="1">
    <location>
        <begin position="190"/>
        <end position="203"/>
    </location>
</feature>
<name>A0A4D6HPI0_9EURY</name>
<dbReference type="EMBL" id="CP031306">
    <property type="protein sequence ID" value="QCC56054.1"/>
    <property type="molecule type" value="Genomic_DNA"/>
</dbReference>
<evidence type="ECO:0000256" key="2">
    <source>
        <dbReference type="SAM" id="Phobius"/>
    </source>
</evidence>
<keyword evidence="4" id="KW-0614">Plasmid</keyword>
<gene>
    <name evidence="3" type="ORF">DV706_01380</name>
    <name evidence="4" type="ORF">DV706_15890</name>
</gene>
<dbReference type="EMBL" id="CP031305">
    <property type="protein sequence ID" value="QCC53253.1"/>
    <property type="molecule type" value="Genomic_DNA"/>
</dbReference>
<evidence type="ECO:0000313" key="3">
    <source>
        <dbReference type="EMBL" id="QCC53253.1"/>
    </source>
</evidence>
<feature type="transmembrane region" description="Helical" evidence="2">
    <location>
        <begin position="12"/>
        <end position="33"/>
    </location>
</feature>